<dbReference type="AlphaFoldDB" id="J9CP42"/>
<proteinExistence type="predicted"/>
<gene>
    <name evidence="1" type="ORF">EVA_09994</name>
</gene>
<sequence>MAFGIVKCRTGNVQRQLSRFTREPFGTGLTADGF</sequence>
<protein>
    <submittedName>
        <fullName evidence="1">Uncharacterized protein</fullName>
    </submittedName>
</protein>
<evidence type="ECO:0000313" key="1">
    <source>
        <dbReference type="EMBL" id="EJX01901.1"/>
    </source>
</evidence>
<dbReference type="EMBL" id="AMCI01002766">
    <property type="protein sequence ID" value="EJX01901.1"/>
    <property type="molecule type" value="Genomic_DNA"/>
</dbReference>
<name>J9CP42_9ZZZZ</name>
<comment type="caution">
    <text evidence="1">The sequence shown here is derived from an EMBL/GenBank/DDBJ whole genome shotgun (WGS) entry which is preliminary data.</text>
</comment>
<organism evidence="1">
    <name type="scientific">gut metagenome</name>
    <dbReference type="NCBI Taxonomy" id="749906"/>
    <lineage>
        <taxon>unclassified sequences</taxon>
        <taxon>metagenomes</taxon>
        <taxon>organismal metagenomes</taxon>
    </lineage>
</organism>
<reference evidence="1" key="1">
    <citation type="journal article" date="2012" name="PLoS ONE">
        <title>Gene sets for utilization of primary and secondary nutrition supplies in the distal gut of endangered iberian lynx.</title>
        <authorList>
            <person name="Alcaide M."/>
            <person name="Messina E."/>
            <person name="Richter M."/>
            <person name="Bargiela R."/>
            <person name="Peplies J."/>
            <person name="Huws S.A."/>
            <person name="Newbold C.J."/>
            <person name="Golyshin P.N."/>
            <person name="Simon M.A."/>
            <person name="Lopez G."/>
            <person name="Yakimov M.M."/>
            <person name="Ferrer M."/>
        </authorList>
    </citation>
    <scope>NUCLEOTIDE SEQUENCE</scope>
</reference>
<accession>J9CP42</accession>